<dbReference type="Pfam" id="PF11742">
    <property type="entry name" value="DUF3302"/>
    <property type="match status" value="1"/>
</dbReference>
<feature type="transmembrane region" description="Helical" evidence="1">
    <location>
        <begin position="114"/>
        <end position="133"/>
    </location>
</feature>
<gene>
    <name evidence="2" type="ORF">RC74_13740</name>
</gene>
<dbReference type="STRING" id="1579316.RC74_13740"/>
<keyword evidence="1" id="KW-0472">Membrane</keyword>
<evidence type="ECO:0000313" key="2">
    <source>
        <dbReference type="EMBL" id="AML52193.1"/>
    </source>
</evidence>
<feature type="transmembrane region" description="Helical" evidence="1">
    <location>
        <begin position="139"/>
        <end position="159"/>
    </location>
</feature>
<sequence length="232" mass="26483">MLKYMIFMPITLLNYVSRSLISFLIVGIVVVHEIPGKVAKARNHPQLDAIKISSYLGLLVFPLWILALIRAHFRPWTVSGLEGIIPKVLRWNRNSPRQRPLHHTTQSGRQKMEFLVTIAYLFLIRLFFFDFKWLKFNLVWGLLCSGLHTSAALVEVAFIGQLTPYSDSAFVQRYAVQIGPQFCGTVTEVHVKQDDIVKLGGPLFSLEKDTFQAMVDESQARLVLAKQNIKIM</sequence>
<protein>
    <submittedName>
        <fullName evidence="2">Uncharacterized protein</fullName>
    </submittedName>
</protein>
<dbReference type="SUPFAM" id="SSF111369">
    <property type="entry name" value="HlyD-like secretion proteins"/>
    <property type="match status" value="1"/>
</dbReference>
<dbReference type="Gene3D" id="2.40.50.100">
    <property type="match status" value="1"/>
</dbReference>
<proteinExistence type="predicted"/>
<dbReference type="KEGG" id="hat:RC74_13740"/>
<accession>A0A126V1N0</accession>
<reference evidence="2 3" key="1">
    <citation type="submission" date="2016-02" db="EMBL/GenBank/DDBJ databases">
        <title>Complete genome sequence of Halocynthiibacter arcticus PAMC 20958t from arctic marine sediment.</title>
        <authorList>
            <person name="Lee Y.M."/>
            <person name="Baek K."/>
            <person name="Lee H.K."/>
            <person name="Shin S.C."/>
        </authorList>
    </citation>
    <scope>NUCLEOTIDE SEQUENCE [LARGE SCALE GENOMIC DNA]</scope>
    <source>
        <strain evidence="2">PAMC 20958</strain>
    </source>
</reference>
<evidence type="ECO:0000313" key="3">
    <source>
        <dbReference type="Proteomes" id="UP000070371"/>
    </source>
</evidence>
<dbReference type="EMBL" id="CP014327">
    <property type="protein sequence ID" value="AML52193.1"/>
    <property type="molecule type" value="Genomic_DNA"/>
</dbReference>
<feature type="transmembrane region" description="Helical" evidence="1">
    <location>
        <begin position="12"/>
        <end position="32"/>
    </location>
</feature>
<keyword evidence="1" id="KW-1133">Transmembrane helix</keyword>
<keyword evidence="3" id="KW-1185">Reference proteome</keyword>
<name>A0A126V1N0_9RHOB</name>
<evidence type="ECO:0000256" key="1">
    <source>
        <dbReference type="SAM" id="Phobius"/>
    </source>
</evidence>
<feature type="transmembrane region" description="Helical" evidence="1">
    <location>
        <begin position="52"/>
        <end position="69"/>
    </location>
</feature>
<dbReference type="Proteomes" id="UP000070371">
    <property type="component" value="Chromosome"/>
</dbReference>
<dbReference type="AlphaFoldDB" id="A0A126V1N0"/>
<keyword evidence="1" id="KW-0812">Transmembrane</keyword>
<dbReference type="Gene3D" id="1.10.287.470">
    <property type="entry name" value="Helix hairpin bin"/>
    <property type="match status" value="1"/>
</dbReference>
<dbReference type="InterPro" id="IPR011223">
    <property type="entry name" value="UCP028770"/>
</dbReference>
<organism evidence="2 3">
    <name type="scientific">Falsihalocynthiibacter arcticus</name>
    <dbReference type="NCBI Taxonomy" id="1579316"/>
    <lineage>
        <taxon>Bacteria</taxon>
        <taxon>Pseudomonadati</taxon>
        <taxon>Pseudomonadota</taxon>
        <taxon>Alphaproteobacteria</taxon>
        <taxon>Rhodobacterales</taxon>
        <taxon>Roseobacteraceae</taxon>
        <taxon>Falsihalocynthiibacter</taxon>
    </lineage>
</organism>